<protein>
    <submittedName>
        <fullName evidence="6">Hcp transcriptional regulator hcpr (Crp/fnr family)</fullName>
    </submittedName>
</protein>
<comment type="caution">
    <text evidence="6">The sequence shown here is derived from an EMBL/GenBank/DDBJ whole genome shotgun (WGS) entry which is preliminary data.</text>
</comment>
<proteinExistence type="predicted"/>
<dbReference type="InterPro" id="IPR036390">
    <property type="entry name" value="WH_DNA-bd_sf"/>
</dbReference>
<evidence type="ECO:0000259" key="4">
    <source>
        <dbReference type="PROSITE" id="PS50042"/>
    </source>
</evidence>
<dbReference type="Pfam" id="PF00027">
    <property type="entry name" value="cNMP_binding"/>
    <property type="match status" value="1"/>
</dbReference>
<dbReference type="SMART" id="SM00419">
    <property type="entry name" value="HTH_CRP"/>
    <property type="match status" value="1"/>
</dbReference>
<dbReference type="InterPro" id="IPR036388">
    <property type="entry name" value="WH-like_DNA-bd_sf"/>
</dbReference>
<dbReference type="SMART" id="SM00100">
    <property type="entry name" value="cNMP"/>
    <property type="match status" value="1"/>
</dbReference>
<keyword evidence="1" id="KW-0805">Transcription regulation</keyword>
<dbReference type="SUPFAM" id="SSF51206">
    <property type="entry name" value="cAMP-binding domain-like"/>
    <property type="match status" value="1"/>
</dbReference>
<accession>A0A0W8FU66</accession>
<dbReference type="PANTHER" id="PTHR24567:SF74">
    <property type="entry name" value="HTH-TYPE TRANSCRIPTIONAL REGULATOR ARCR"/>
    <property type="match status" value="1"/>
</dbReference>
<dbReference type="PROSITE" id="PS50042">
    <property type="entry name" value="CNMP_BINDING_3"/>
    <property type="match status" value="1"/>
</dbReference>
<dbReference type="InterPro" id="IPR050397">
    <property type="entry name" value="Env_Response_Regulators"/>
</dbReference>
<dbReference type="EMBL" id="LNQE01000850">
    <property type="protein sequence ID" value="KUG24353.1"/>
    <property type="molecule type" value="Genomic_DNA"/>
</dbReference>
<gene>
    <name evidence="6" type="ORF">ASZ90_005818</name>
</gene>
<reference evidence="6" key="1">
    <citation type="journal article" date="2015" name="Proc. Natl. Acad. Sci. U.S.A.">
        <title>Networks of energetic and metabolic interactions define dynamics in microbial communities.</title>
        <authorList>
            <person name="Embree M."/>
            <person name="Liu J.K."/>
            <person name="Al-Bassam M.M."/>
            <person name="Zengler K."/>
        </authorList>
    </citation>
    <scope>NUCLEOTIDE SEQUENCE</scope>
</reference>
<dbReference type="PANTHER" id="PTHR24567">
    <property type="entry name" value="CRP FAMILY TRANSCRIPTIONAL REGULATORY PROTEIN"/>
    <property type="match status" value="1"/>
</dbReference>
<dbReference type="InterPro" id="IPR018490">
    <property type="entry name" value="cNMP-bd_dom_sf"/>
</dbReference>
<dbReference type="CDD" id="cd00038">
    <property type="entry name" value="CAP_ED"/>
    <property type="match status" value="1"/>
</dbReference>
<feature type="domain" description="Cyclic nucleotide-binding" evidence="4">
    <location>
        <begin position="12"/>
        <end position="106"/>
    </location>
</feature>
<evidence type="ECO:0000256" key="2">
    <source>
        <dbReference type="ARBA" id="ARBA00023125"/>
    </source>
</evidence>
<keyword evidence="3" id="KW-0804">Transcription</keyword>
<dbReference type="GO" id="GO:0005829">
    <property type="term" value="C:cytosol"/>
    <property type="evidence" value="ECO:0007669"/>
    <property type="project" value="TreeGrafter"/>
</dbReference>
<dbReference type="GO" id="GO:0003677">
    <property type="term" value="F:DNA binding"/>
    <property type="evidence" value="ECO:0007669"/>
    <property type="project" value="UniProtKB-KW"/>
</dbReference>
<dbReference type="PROSITE" id="PS51063">
    <property type="entry name" value="HTH_CRP_2"/>
    <property type="match status" value="1"/>
</dbReference>
<evidence type="ECO:0000256" key="3">
    <source>
        <dbReference type="ARBA" id="ARBA00023163"/>
    </source>
</evidence>
<dbReference type="Gene3D" id="1.10.10.10">
    <property type="entry name" value="Winged helix-like DNA-binding domain superfamily/Winged helix DNA-binding domain"/>
    <property type="match status" value="1"/>
</dbReference>
<dbReference type="GO" id="GO:0003700">
    <property type="term" value="F:DNA-binding transcription factor activity"/>
    <property type="evidence" value="ECO:0007669"/>
    <property type="project" value="TreeGrafter"/>
</dbReference>
<dbReference type="Pfam" id="PF13545">
    <property type="entry name" value="HTH_Crp_2"/>
    <property type="match status" value="1"/>
</dbReference>
<evidence type="ECO:0000259" key="5">
    <source>
        <dbReference type="PROSITE" id="PS51063"/>
    </source>
</evidence>
<dbReference type="Gene3D" id="2.60.120.10">
    <property type="entry name" value="Jelly Rolls"/>
    <property type="match status" value="1"/>
</dbReference>
<dbReference type="InterPro" id="IPR012318">
    <property type="entry name" value="HTH_CRP"/>
</dbReference>
<evidence type="ECO:0000256" key="1">
    <source>
        <dbReference type="ARBA" id="ARBA00023015"/>
    </source>
</evidence>
<dbReference type="SUPFAM" id="SSF46785">
    <property type="entry name" value="Winged helix' DNA-binding domain"/>
    <property type="match status" value="1"/>
</dbReference>
<feature type="domain" description="HTH crp-type" evidence="5">
    <location>
        <begin position="146"/>
        <end position="217"/>
    </location>
</feature>
<dbReference type="AlphaFoldDB" id="A0A0W8FU66"/>
<dbReference type="InterPro" id="IPR014710">
    <property type="entry name" value="RmlC-like_jellyroll"/>
</dbReference>
<sequence length="226" mass="24712">MDLSGQIKDIVLFQGVSQENIKFLISQSIVRKFKPGEMVIGEDDSIRAFYVVISGQLKLYRSSVDGKEQTLQLLGPGDPFGLCTAFATNAFPANAMAIVESSVLLIPGTVMEETARKEPAILFNIIQILSQRLKDSMELIESLALKEIPGRLASFLHQLLPKKTDNKKASVELTISQRELAKILGATPEALSRALRKMANDGMLSTAGRVITILDRRALAQLAEGE</sequence>
<keyword evidence="2" id="KW-0238">DNA-binding</keyword>
<dbReference type="InterPro" id="IPR000595">
    <property type="entry name" value="cNMP-bd_dom"/>
</dbReference>
<organism evidence="6">
    <name type="scientific">hydrocarbon metagenome</name>
    <dbReference type="NCBI Taxonomy" id="938273"/>
    <lineage>
        <taxon>unclassified sequences</taxon>
        <taxon>metagenomes</taxon>
        <taxon>ecological metagenomes</taxon>
    </lineage>
</organism>
<evidence type="ECO:0000313" key="6">
    <source>
        <dbReference type="EMBL" id="KUG24353.1"/>
    </source>
</evidence>
<name>A0A0W8FU66_9ZZZZ</name>